<protein>
    <submittedName>
        <fullName evidence="1">Uncharacterized protein</fullName>
    </submittedName>
</protein>
<dbReference type="OrthoDB" id="5387413at2759"/>
<keyword evidence="2" id="KW-1185">Reference proteome</keyword>
<comment type="caution">
    <text evidence="1">The sequence shown here is derived from an EMBL/GenBank/DDBJ whole genome shotgun (WGS) entry which is preliminary data.</text>
</comment>
<sequence length="222" mass="25976">MPTVIHHKKAVVPKVEFASSPVTSIMRPLNNTEAWAMYDFETHAQVCRKCCNPYEVHRSGNKLCETGQKLAQEVSRYLYSEQDGTTYSYTGKDNKLVRIEMPADYVQTRGLLRAIERSLRRRKDPFVSQGRTYQIDEREPRLERSCSVKLDQISKLSRRTTEIVDWPTTERSTVVQVSKSKRGSLYESDIAEQRRAYPKYKVEVREPTRRDILENRRSGYYV</sequence>
<gene>
    <name evidence="1" type="ORF">M501DRAFT_1018018</name>
</gene>
<dbReference type="Proteomes" id="UP000799429">
    <property type="component" value="Unassembled WGS sequence"/>
</dbReference>
<name>A0A9P4VLK3_9PEZI</name>
<evidence type="ECO:0000313" key="1">
    <source>
        <dbReference type="EMBL" id="KAF2837641.1"/>
    </source>
</evidence>
<accession>A0A9P4VLK3</accession>
<proteinExistence type="predicted"/>
<evidence type="ECO:0000313" key="2">
    <source>
        <dbReference type="Proteomes" id="UP000799429"/>
    </source>
</evidence>
<dbReference type="EMBL" id="MU006099">
    <property type="protein sequence ID" value="KAF2837641.1"/>
    <property type="molecule type" value="Genomic_DNA"/>
</dbReference>
<organism evidence="1 2">
    <name type="scientific">Patellaria atrata CBS 101060</name>
    <dbReference type="NCBI Taxonomy" id="1346257"/>
    <lineage>
        <taxon>Eukaryota</taxon>
        <taxon>Fungi</taxon>
        <taxon>Dikarya</taxon>
        <taxon>Ascomycota</taxon>
        <taxon>Pezizomycotina</taxon>
        <taxon>Dothideomycetes</taxon>
        <taxon>Dothideomycetes incertae sedis</taxon>
        <taxon>Patellariales</taxon>
        <taxon>Patellariaceae</taxon>
        <taxon>Patellaria</taxon>
    </lineage>
</organism>
<dbReference type="AlphaFoldDB" id="A0A9P4VLK3"/>
<reference evidence="1" key="1">
    <citation type="journal article" date="2020" name="Stud. Mycol.">
        <title>101 Dothideomycetes genomes: a test case for predicting lifestyles and emergence of pathogens.</title>
        <authorList>
            <person name="Haridas S."/>
            <person name="Albert R."/>
            <person name="Binder M."/>
            <person name="Bloem J."/>
            <person name="Labutti K."/>
            <person name="Salamov A."/>
            <person name="Andreopoulos B."/>
            <person name="Baker S."/>
            <person name="Barry K."/>
            <person name="Bills G."/>
            <person name="Bluhm B."/>
            <person name="Cannon C."/>
            <person name="Castanera R."/>
            <person name="Culley D."/>
            <person name="Daum C."/>
            <person name="Ezra D."/>
            <person name="Gonzalez J."/>
            <person name="Henrissat B."/>
            <person name="Kuo A."/>
            <person name="Liang C."/>
            <person name="Lipzen A."/>
            <person name="Lutzoni F."/>
            <person name="Magnuson J."/>
            <person name="Mondo S."/>
            <person name="Nolan M."/>
            <person name="Ohm R."/>
            <person name="Pangilinan J."/>
            <person name="Park H.-J."/>
            <person name="Ramirez L."/>
            <person name="Alfaro M."/>
            <person name="Sun H."/>
            <person name="Tritt A."/>
            <person name="Yoshinaga Y."/>
            <person name="Zwiers L.-H."/>
            <person name="Turgeon B."/>
            <person name="Goodwin S."/>
            <person name="Spatafora J."/>
            <person name="Crous P."/>
            <person name="Grigoriev I."/>
        </authorList>
    </citation>
    <scope>NUCLEOTIDE SEQUENCE</scope>
    <source>
        <strain evidence="1">CBS 101060</strain>
    </source>
</reference>